<dbReference type="Proteomes" id="UP001231189">
    <property type="component" value="Unassembled WGS sequence"/>
</dbReference>
<reference evidence="1" key="1">
    <citation type="submission" date="2023-07" db="EMBL/GenBank/DDBJ databases">
        <title>A chromosome-level genome assembly of Lolium multiflorum.</title>
        <authorList>
            <person name="Chen Y."/>
            <person name="Copetti D."/>
            <person name="Kolliker R."/>
            <person name="Studer B."/>
        </authorList>
    </citation>
    <scope>NUCLEOTIDE SEQUENCE</scope>
    <source>
        <strain evidence="1">02402/16</strain>
        <tissue evidence="1">Leaf</tissue>
    </source>
</reference>
<evidence type="ECO:0000313" key="2">
    <source>
        <dbReference type="Proteomes" id="UP001231189"/>
    </source>
</evidence>
<gene>
    <name evidence="1" type="ORF">QYE76_023341</name>
</gene>
<accession>A0AAD8VSP6</accession>
<comment type="caution">
    <text evidence="1">The sequence shown here is derived from an EMBL/GenBank/DDBJ whole genome shotgun (WGS) entry which is preliminary data.</text>
</comment>
<organism evidence="1 2">
    <name type="scientific">Lolium multiflorum</name>
    <name type="common">Italian ryegrass</name>
    <name type="synonym">Lolium perenne subsp. multiflorum</name>
    <dbReference type="NCBI Taxonomy" id="4521"/>
    <lineage>
        <taxon>Eukaryota</taxon>
        <taxon>Viridiplantae</taxon>
        <taxon>Streptophyta</taxon>
        <taxon>Embryophyta</taxon>
        <taxon>Tracheophyta</taxon>
        <taxon>Spermatophyta</taxon>
        <taxon>Magnoliopsida</taxon>
        <taxon>Liliopsida</taxon>
        <taxon>Poales</taxon>
        <taxon>Poaceae</taxon>
        <taxon>BOP clade</taxon>
        <taxon>Pooideae</taxon>
        <taxon>Poodae</taxon>
        <taxon>Poeae</taxon>
        <taxon>Poeae Chloroplast Group 2 (Poeae type)</taxon>
        <taxon>Loliodinae</taxon>
        <taxon>Loliinae</taxon>
        <taxon>Lolium</taxon>
    </lineage>
</organism>
<dbReference type="AlphaFoldDB" id="A0AAD8VSP6"/>
<keyword evidence="2" id="KW-1185">Reference proteome</keyword>
<dbReference type="EMBL" id="JAUUTY010000006">
    <property type="protein sequence ID" value="KAK1617824.1"/>
    <property type="molecule type" value="Genomic_DNA"/>
</dbReference>
<sequence>MDTHAVFRVFYPKKRGKERWCSAVVFMGEEEDAVSSWKLQVLRLAIRFAIIGICMRPRNAPPFLASPLFFLWLSVIQPHVRFATVLGVRFGLAGSNADGMNSLGRFLKEGSQEQTRSKSVERNFPHRELLRGWWRLILAIDVPGRIILILGLQQLPNWCDK</sequence>
<proteinExistence type="predicted"/>
<evidence type="ECO:0000313" key="1">
    <source>
        <dbReference type="EMBL" id="KAK1617824.1"/>
    </source>
</evidence>
<name>A0AAD8VSP6_LOLMU</name>
<protein>
    <submittedName>
        <fullName evidence="1">Uncharacterized protein</fullName>
    </submittedName>
</protein>